<dbReference type="Gene3D" id="3.40.630.30">
    <property type="match status" value="1"/>
</dbReference>
<dbReference type="PANTHER" id="PTHR30420:SF1">
    <property type="entry name" value="ARGININE N-SUCCINYLTRANSFERASE"/>
    <property type="match status" value="1"/>
</dbReference>
<protein>
    <recommendedName>
        <fullName evidence="4">Arginine N-succinyltransferase</fullName>
        <ecNumber evidence="4">2.3.1.109</ecNumber>
    </recommendedName>
</protein>
<dbReference type="RefSeq" id="WP_408623796.1">
    <property type="nucleotide sequence ID" value="NZ_JBEQCT010000004.1"/>
</dbReference>
<dbReference type="InterPro" id="IPR007041">
    <property type="entry name" value="Arg_succinylTrfase_AstA/AruG"/>
</dbReference>
<keyword evidence="2 5" id="KW-0808">Transferase</keyword>
<dbReference type="EC" id="2.3.1.109" evidence="4"/>
<evidence type="ECO:0000256" key="3">
    <source>
        <dbReference type="ARBA" id="ARBA00023315"/>
    </source>
</evidence>
<evidence type="ECO:0000256" key="1">
    <source>
        <dbReference type="ARBA" id="ARBA00022503"/>
    </source>
</evidence>
<evidence type="ECO:0000256" key="4">
    <source>
        <dbReference type="NCBIfam" id="TIGR03244"/>
    </source>
</evidence>
<comment type="caution">
    <text evidence="5">The sequence shown here is derived from an EMBL/GenBank/DDBJ whole genome shotgun (WGS) entry which is preliminary data.</text>
</comment>
<sequence>MLVIRPIKQSDFSALFEMAKESGVGFTSLPVDEPLLYDKIAHSLRSFAPEAQPERYFLMVAEDTETGQVVGTTAIDSAVGLSNPFYTYHLGKVVHASRSLNVYNVVETLTLGNDYTGVTELCTLFLREAFRCGNNGRLLSKCRFLMLAEHGVHFNPLVIAEMRGVSDDQGRSPFWQWLQEHFFSVDFPTADHLTGVGRKEFIAELMPKHPIYVNLLSKAAQAVIGKVHPKTIPALKLLEAEGFLNRGYVDIFDAGPTVECQLAHIKSVQQSQRLTVVIGDVIGGDERLLSNTDLAQFRACVDKVNLNLKRNEVTLTAATAKALRVSDGEPIRLVALR</sequence>
<dbReference type="NCBIfam" id="TIGR03243">
    <property type="entry name" value="arg_catab_AOST"/>
    <property type="match status" value="1"/>
</dbReference>
<keyword evidence="1" id="KW-0056">Arginine metabolism</keyword>
<keyword evidence="6" id="KW-1185">Reference proteome</keyword>
<dbReference type="Gene3D" id="2.40.40.20">
    <property type="match status" value="1"/>
</dbReference>
<evidence type="ECO:0000313" key="6">
    <source>
        <dbReference type="Proteomes" id="UP001629953"/>
    </source>
</evidence>
<gene>
    <name evidence="5" type="primary">astA</name>
    <name evidence="5" type="ORF">ABUE30_10905</name>
</gene>
<reference evidence="5 6" key="1">
    <citation type="journal article" date="2013" name="Int. J. Syst. Evol. Microbiol.">
        <title>Celerinatantimonas yamalensis sp. nov., a cold-adapted diazotrophic bacterium from a cold permafrost brine.</title>
        <authorList>
            <person name="Shcherbakova V."/>
            <person name="Chuvilskaya N."/>
            <person name="Rivkina E."/>
            <person name="Demidov N."/>
            <person name="Uchaeva V."/>
            <person name="Suetin S."/>
            <person name="Suzina N."/>
            <person name="Gilichinsky D."/>
        </authorList>
    </citation>
    <scope>NUCLEOTIDE SEQUENCE [LARGE SCALE GENOMIC DNA]</scope>
    <source>
        <strain evidence="5 6">C7</strain>
    </source>
</reference>
<accession>A0ABW9G7A6</accession>
<proteinExistence type="predicted"/>
<dbReference type="EMBL" id="JBEQCT010000004">
    <property type="protein sequence ID" value="MFM2485561.1"/>
    <property type="molecule type" value="Genomic_DNA"/>
</dbReference>
<organism evidence="5 6">
    <name type="scientific">Celerinatantimonas yamalensis</name>
    <dbReference type="NCBI Taxonomy" id="559956"/>
    <lineage>
        <taxon>Bacteria</taxon>
        <taxon>Pseudomonadati</taxon>
        <taxon>Pseudomonadota</taxon>
        <taxon>Gammaproteobacteria</taxon>
        <taxon>Celerinatantimonadaceae</taxon>
        <taxon>Celerinatantimonas</taxon>
    </lineage>
</organism>
<name>A0ABW9G7A6_9GAMM</name>
<evidence type="ECO:0000256" key="2">
    <source>
        <dbReference type="ARBA" id="ARBA00022679"/>
    </source>
</evidence>
<evidence type="ECO:0000313" key="5">
    <source>
        <dbReference type="EMBL" id="MFM2485561.1"/>
    </source>
</evidence>
<dbReference type="Proteomes" id="UP001629953">
    <property type="component" value="Unassembled WGS sequence"/>
</dbReference>
<dbReference type="InterPro" id="IPR017650">
    <property type="entry name" value="Arginine_N-succinylTrfase"/>
</dbReference>
<dbReference type="InterPro" id="IPR016181">
    <property type="entry name" value="Acyl_CoA_acyltransferase"/>
</dbReference>
<dbReference type="PANTHER" id="PTHR30420">
    <property type="entry name" value="N-SUCCINYLARGININE DIHYDROLASE"/>
    <property type="match status" value="1"/>
</dbReference>
<dbReference type="NCBIfam" id="TIGR03244">
    <property type="entry name" value="arg_catab_AstA"/>
    <property type="match status" value="1"/>
</dbReference>
<dbReference type="Pfam" id="PF04958">
    <property type="entry name" value="AstA"/>
    <property type="match status" value="1"/>
</dbReference>
<dbReference type="SUPFAM" id="SSF55729">
    <property type="entry name" value="Acyl-CoA N-acyltransferases (Nat)"/>
    <property type="match status" value="1"/>
</dbReference>
<keyword evidence="3 5" id="KW-0012">Acyltransferase</keyword>
<dbReference type="GO" id="GO:0008791">
    <property type="term" value="F:arginine N-succinyltransferase activity"/>
    <property type="evidence" value="ECO:0007669"/>
    <property type="project" value="UniProtKB-EC"/>
</dbReference>